<feature type="non-terminal residue" evidence="12">
    <location>
        <position position="1"/>
    </location>
</feature>
<dbReference type="GO" id="GO:0032259">
    <property type="term" value="P:methylation"/>
    <property type="evidence" value="ECO:0007669"/>
    <property type="project" value="UniProtKB-KW"/>
</dbReference>
<evidence type="ECO:0000256" key="3">
    <source>
        <dbReference type="ARBA" id="ARBA00023002"/>
    </source>
</evidence>
<dbReference type="PROSITE" id="PS51183">
    <property type="entry name" value="JMJN"/>
    <property type="match status" value="1"/>
</dbReference>
<keyword evidence="5" id="KW-0805">Transcription regulation</keyword>
<reference evidence="12" key="1">
    <citation type="submission" date="2015-07" db="EMBL/GenBank/DDBJ databases">
        <title>Transcriptome Assembly of Anthurium amnicola.</title>
        <authorList>
            <person name="Suzuki J."/>
        </authorList>
    </citation>
    <scope>NUCLEOTIDE SEQUENCE</scope>
</reference>
<dbReference type="SMART" id="SM00545">
    <property type="entry name" value="JmjN"/>
    <property type="match status" value="1"/>
</dbReference>
<keyword evidence="7" id="KW-0539">Nucleus</keyword>
<feature type="domain" description="JmjN" evidence="10">
    <location>
        <begin position="224"/>
        <end position="265"/>
    </location>
</feature>
<evidence type="ECO:0000256" key="5">
    <source>
        <dbReference type="ARBA" id="ARBA00023015"/>
    </source>
</evidence>
<feature type="domain" description="JmjC" evidence="11">
    <location>
        <begin position="368"/>
        <end position="541"/>
    </location>
</feature>
<keyword evidence="12" id="KW-0489">Methyltransferase</keyword>
<sequence>SLSLSLLLFLVLLASGGVVQVAIAAVEGFRGRLLLADLVEEASDSAGGRLRGRAVLRRRAISAWIPPAGGGVMRFGATVGGGAGLALEVCGVGVLCSRGGTLGLVGGVSPTEEEPWHRRDRHEMVEGRACLSSDVKNGLEILKRKRLQRLKSRAALGEDFSNMMTRSGGDALRASSSCGMALHGNADVYSRNRNASTAKDVFTKRKVEKFSMPDLEWIDKIPDCPVYCPTKEEFEDPLMYLQKIAPVASKFGICKIISPLSASVPAGVVLTKEKAGFKFTTRVQPLRLAEWDTDDKITFFMSGRNYTFRDFEKMANKVFSRRYSSAGCLPAKYLEEEFWNEIAYGKTESVEYACDVDGSAFSSSPNDQLGKSKWNLKTLSRLSKSVLRLLGTTIPGVTDPMLYIGMLFSMFAWHVEDHYLYSINYHHCGASKTWYGIPGHAALDFEKVVRQHVYARDILSADGEDAAFDVLLGKTTMFPPKNLLENDVPIYKAVQKPGEFVITFPRAYHAGFSHGFNCGEAVNFAIDDWFPLGEVASQRYAVLNRVPLIPHEELLCKEALLLSNRLSYAKDPDLLTEDMVSHLAPKVSFVQLMRFQHRARWSLMKSGARAYYFPSYHETILCGYCKRDCYLAYVTCNCYENPICLRHETEMGNCQCGQNRSIFLRENISEMESASQKFEQDDGVLTEVMKQIQNDGQPCMKQYLFLCGKDDRYTPYCNIGIEVRSEDPDQSRNKSHDFDCTSKNVVTSSNENGCVKYGSPDYKFASVTSNMSSSLRPDGKISSHDIGSLSRTKVDQAKDYKEVLGTVYDSFQPNLLSNMHLGNNPGSQGRGAFQESDDSDSEIFRVKRRSITKVEKKTSAIVTNPNFPEQQGLKRLKRFNPDRKPLPCSPLDSVSEKAHSYIIPPVNSKEAPVSIFRSKACGGVAPYIKIKPHSSDSKAIKDEGVKKIKVRETRKGSSQVFSEESIRAQPPMEIGPKRLKVQGLSYPSGSRQKNFLDIRLTASMENPAGNSFRNLL</sequence>
<evidence type="ECO:0000256" key="1">
    <source>
        <dbReference type="ARBA" id="ARBA00001954"/>
    </source>
</evidence>
<comment type="cofactor">
    <cofactor evidence="1">
        <name>Fe(2+)</name>
        <dbReference type="ChEBI" id="CHEBI:29033"/>
    </cofactor>
</comment>
<evidence type="ECO:0000256" key="9">
    <source>
        <dbReference type="SAM" id="SignalP"/>
    </source>
</evidence>
<dbReference type="InterPro" id="IPR003347">
    <property type="entry name" value="JmjC_dom"/>
</dbReference>
<evidence type="ECO:0000256" key="2">
    <source>
        <dbReference type="ARBA" id="ARBA00022723"/>
    </source>
</evidence>
<feature type="signal peptide" evidence="9">
    <location>
        <begin position="1"/>
        <end position="16"/>
    </location>
</feature>
<dbReference type="Pfam" id="PF02375">
    <property type="entry name" value="JmjN"/>
    <property type="match status" value="1"/>
</dbReference>
<dbReference type="GO" id="GO:0016491">
    <property type="term" value="F:oxidoreductase activity"/>
    <property type="evidence" value="ECO:0007669"/>
    <property type="project" value="UniProtKB-KW"/>
</dbReference>
<dbReference type="FunFam" id="2.60.120.650:FF:000016">
    <property type="entry name" value="Lysine-specific demethylase isoform A"/>
    <property type="match status" value="1"/>
</dbReference>
<evidence type="ECO:0000256" key="8">
    <source>
        <dbReference type="SAM" id="MobiDB-lite"/>
    </source>
</evidence>
<organism evidence="12">
    <name type="scientific">Anthurium amnicola</name>
    <dbReference type="NCBI Taxonomy" id="1678845"/>
    <lineage>
        <taxon>Eukaryota</taxon>
        <taxon>Viridiplantae</taxon>
        <taxon>Streptophyta</taxon>
        <taxon>Embryophyta</taxon>
        <taxon>Tracheophyta</taxon>
        <taxon>Spermatophyta</taxon>
        <taxon>Magnoliopsida</taxon>
        <taxon>Liliopsida</taxon>
        <taxon>Araceae</taxon>
        <taxon>Pothoideae</taxon>
        <taxon>Potheae</taxon>
        <taxon>Anthurium</taxon>
    </lineage>
</organism>
<dbReference type="EMBL" id="GDJX01018718">
    <property type="protein sequence ID" value="JAT49218.1"/>
    <property type="molecule type" value="Transcribed_RNA"/>
</dbReference>
<feature type="region of interest" description="Disordered" evidence="8">
    <location>
        <begin position="822"/>
        <end position="841"/>
    </location>
</feature>
<dbReference type="SMART" id="SM00558">
    <property type="entry name" value="JmjC"/>
    <property type="match status" value="1"/>
</dbReference>
<evidence type="ECO:0000259" key="10">
    <source>
        <dbReference type="PROSITE" id="PS51183"/>
    </source>
</evidence>
<dbReference type="InterPro" id="IPR003349">
    <property type="entry name" value="JmjN"/>
</dbReference>
<keyword evidence="4" id="KW-0408">Iron</keyword>
<dbReference type="GO" id="GO:0008168">
    <property type="term" value="F:methyltransferase activity"/>
    <property type="evidence" value="ECO:0007669"/>
    <property type="project" value="UniProtKB-KW"/>
</dbReference>
<dbReference type="AlphaFoldDB" id="A0A1D1Y3Q3"/>
<dbReference type="GO" id="GO:0000785">
    <property type="term" value="C:chromatin"/>
    <property type="evidence" value="ECO:0007669"/>
    <property type="project" value="TreeGrafter"/>
</dbReference>
<protein>
    <submittedName>
        <fullName evidence="12">Lysine-specific demethylase REF6</fullName>
    </submittedName>
</protein>
<dbReference type="PANTHER" id="PTHR10694">
    <property type="entry name" value="LYSINE-SPECIFIC DEMETHYLASE"/>
    <property type="match status" value="1"/>
</dbReference>
<evidence type="ECO:0000313" key="12">
    <source>
        <dbReference type="EMBL" id="JAT49218.1"/>
    </source>
</evidence>
<evidence type="ECO:0000256" key="7">
    <source>
        <dbReference type="ARBA" id="ARBA00023242"/>
    </source>
</evidence>
<dbReference type="PANTHER" id="PTHR10694:SF33">
    <property type="entry name" value="LYSINE-SPECIFIC DEMETHYLASE 5"/>
    <property type="match status" value="1"/>
</dbReference>
<keyword evidence="12" id="KW-0808">Transferase</keyword>
<dbReference type="Pfam" id="PF02373">
    <property type="entry name" value="JmjC"/>
    <property type="match status" value="1"/>
</dbReference>
<gene>
    <name evidence="12" type="primary">REF6_5</name>
    <name evidence="12" type="ORF">g.71380</name>
</gene>
<name>A0A1D1Y3Q3_9ARAE</name>
<keyword evidence="2" id="KW-0479">Metal-binding</keyword>
<dbReference type="SUPFAM" id="SSF51197">
    <property type="entry name" value="Clavaminate synthase-like"/>
    <property type="match status" value="1"/>
</dbReference>
<accession>A0A1D1Y3Q3</accession>
<evidence type="ECO:0000256" key="4">
    <source>
        <dbReference type="ARBA" id="ARBA00023004"/>
    </source>
</evidence>
<proteinExistence type="predicted"/>
<dbReference type="PROSITE" id="PS51184">
    <property type="entry name" value="JMJC"/>
    <property type="match status" value="1"/>
</dbReference>
<keyword evidence="9" id="KW-0732">Signal</keyword>
<dbReference type="GO" id="GO:0005634">
    <property type="term" value="C:nucleus"/>
    <property type="evidence" value="ECO:0007669"/>
    <property type="project" value="TreeGrafter"/>
</dbReference>
<dbReference type="GO" id="GO:0040029">
    <property type="term" value="P:epigenetic regulation of gene expression"/>
    <property type="evidence" value="ECO:0007669"/>
    <property type="project" value="UniProtKB-ARBA"/>
</dbReference>
<dbReference type="Gene3D" id="2.60.120.650">
    <property type="entry name" value="Cupin"/>
    <property type="match status" value="1"/>
</dbReference>
<dbReference type="Pfam" id="PF02928">
    <property type="entry name" value="zf-C5HC2"/>
    <property type="match status" value="1"/>
</dbReference>
<feature type="chain" id="PRO_5008899902" evidence="9">
    <location>
        <begin position="17"/>
        <end position="1016"/>
    </location>
</feature>
<evidence type="ECO:0000259" key="11">
    <source>
        <dbReference type="PROSITE" id="PS51184"/>
    </source>
</evidence>
<dbReference type="GO" id="GO:0046872">
    <property type="term" value="F:metal ion binding"/>
    <property type="evidence" value="ECO:0007669"/>
    <property type="project" value="UniProtKB-KW"/>
</dbReference>
<keyword evidence="6" id="KW-0804">Transcription</keyword>
<keyword evidence="3" id="KW-0560">Oxidoreductase</keyword>
<dbReference type="InterPro" id="IPR004198">
    <property type="entry name" value="Znf_C5HC2"/>
</dbReference>
<dbReference type="GO" id="GO:0141052">
    <property type="term" value="F:histone H3 demethylase activity"/>
    <property type="evidence" value="ECO:0007669"/>
    <property type="project" value="UniProtKB-ARBA"/>
</dbReference>
<evidence type="ECO:0000256" key="6">
    <source>
        <dbReference type="ARBA" id="ARBA00023163"/>
    </source>
</evidence>